<feature type="transmembrane region" description="Helical" evidence="1">
    <location>
        <begin position="63"/>
        <end position="85"/>
    </location>
</feature>
<dbReference type="STRING" id="290633.GOX2461"/>
<keyword evidence="1" id="KW-1133">Transmembrane helix</keyword>
<evidence type="ECO:0000256" key="1">
    <source>
        <dbReference type="SAM" id="Phobius"/>
    </source>
</evidence>
<dbReference type="HOGENOM" id="CLU_2368910_0_0_5"/>
<evidence type="ECO:0000313" key="2">
    <source>
        <dbReference type="EMBL" id="AAW62192.1"/>
    </source>
</evidence>
<keyword evidence="3" id="KW-1185">Reference proteome</keyword>
<reference evidence="2 3" key="1">
    <citation type="journal article" date="2005" name="Nat. Biotechnol.">
        <title>Complete genome sequence of the acetic acid bacterium Gluconobacter oxydans.</title>
        <authorList>
            <person name="Prust C."/>
            <person name="Hoffmeister M."/>
            <person name="Liesegang H."/>
            <person name="Wiezer A."/>
            <person name="Fricke W.F."/>
            <person name="Ehrenreich A."/>
            <person name="Gottschalk G."/>
            <person name="Deppenmeier U."/>
        </authorList>
    </citation>
    <scope>NUCLEOTIDE SEQUENCE [LARGE SCALE GENOMIC DNA]</scope>
    <source>
        <strain evidence="2 3">621H</strain>
    </source>
</reference>
<name>Q5FN55_GLUOX</name>
<dbReference type="AlphaFoldDB" id="Q5FN55"/>
<accession>Q5FN55</accession>
<dbReference type="Proteomes" id="UP000006375">
    <property type="component" value="Chromosome"/>
</dbReference>
<dbReference type="KEGG" id="gox:GOX2461"/>
<evidence type="ECO:0000313" key="3">
    <source>
        <dbReference type="Proteomes" id="UP000006375"/>
    </source>
</evidence>
<organism evidence="2 3">
    <name type="scientific">Gluconobacter oxydans (strain 621H)</name>
    <name type="common">Gluconobacter suboxydans</name>
    <dbReference type="NCBI Taxonomy" id="290633"/>
    <lineage>
        <taxon>Bacteria</taxon>
        <taxon>Pseudomonadati</taxon>
        <taxon>Pseudomonadota</taxon>
        <taxon>Alphaproteobacteria</taxon>
        <taxon>Acetobacterales</taxon>
        <taxon>Acetobacteraceae</taxon>
        <taxon>Gluconobacter</taxon>
    </lineage>
</organism>
<feature type="transmembrane region" description="Helical" evidence="1">
    <location>
        <begin position="20"/>
        <end position="42"/>
    </location>
</feature>
<proteinExistence type="predicted"/>
<dbReference type="EMBL" id="CP000009">
    <property type="protein sequence ID" value="AAW62192.1"/>
    <property type="molecule type" value="Genomic_DNA"/>
</dbReference>
<gene>
    <name evidence="2" type="ordered locus">GOX2461</name>
</gene>
<protein>
    <submittedName>
        <fullName evidence="2">Uncharacterized protein</fullName>
    </submittedName>
</protein>
<sequence length="95" mass="11099">MRVILKVLPVPNIHLQPSFFIAGAWTIFSFDFSVFILFKYLLNLQSEIKLNNRKLKISSAIQVIGLMISLPLILVFIALTMFMNWQFIHELFQAR</sequence>
<keyword evidence="1" id="KW-0472">Membrane</keyword>
<keyword evidence="1" id="KW-0812">Transmembrane</keyword>